<organism evidence="2 3">
    <name type="scientific">Trypanosoma cruzi Dm28c</name>
    <dbReference type="NCBI Taxonomy" id="1416333"/>
    <lineage>
        <taxon>Eukaryota</taxon>
        <taxon>Discoba</taxon>
        <taxon>Euglenozoa</taxon>
        <taxon>Kinetoplastea</taxon>
        <taxon>Metakinetoplastina</taxon>
        <taxon>Trypanosomatida</taxon>
        <taxon>Trypanosomatidae</taxon>
        <taxon>Trypanosoma</taxon>
        <taxon>Schizotrypanum</taxon>
    </lineage>
</organism>
<gene>
    <name evidence="2" type="ORF">TCDM_11747</name>
</gene>
<comment type="caution">
    <text evidence="2">The sequence shown here is derived from an EMBL/GenBank/DDBJ whole genome shotgun (WGS) entry which is preliminary data.</text>
</comment>
<proteinExistence type="predicted"/>
<accession>V5B423</accession>
<evidence type="ECO:0000313" key="2">
    <source>
        <dbReference type="EMBL" id="ESS60712.1"/>
    </source>
</evidence>
<dbReference type="AlphaFoldDB" id="V5B423"/>
<dbReference type="OrthoDB" id="10552144at2759"/>
<dbReference type="VEuPathDB" id="TriTrypDB:TCDM_11747"/>
<feature type="compositionally biased region" description="Polar residues" evidence="1">
    <location>
        <begin position="62"/>
        <end position="78"/>
    </location>
</feature>
<feature type="region of interest" description="Disordered" evidence="1">
    <location>
        <begin position="53"/>
        <end position="134"/>
    </location>
</feature>
<protein>
    <submittedName>
        <fullName evidence="2">Uncharacterized protein</fullName>
    </submittedName>
</protein>
<name>V5B423_TRYCR</name>
<sequence length="134" mass="15155">MTGAIRESIQICVCVGGVCAVGPFRALQFHSSDWRLISFFVSVFKKWRVQQQQRQYTRKVNGKQSTHAESGTRQSGRNSTEKHRPQKRAATRRAVGVCGPALTRCNTPHPTGNDRQAEGDEWMPSRRTHNQHVP</sequence>
<evidence type="ECO:0000256" key="1">
    <source>
        <dbReference type="SAM" id="MobiDB-lite"/>
    </source>
</evidence>
<dbReference type="Proteomes" id="UP000017861">
    <property type="component" value="Unassembled WGS sequence"/>
</dbReference>
<reference evidence="2 3" key="1">
    <citation type="journal article" date="2014" name="Genome Announc.">
        <title>Trypanosoma cruzi Clone Dm28c Draft Genome Sequence.</title>
        <authorList>
            <person name="Grisard E.C."/>
            <person name="Teixeira S.M."/>
            <person name="de Almeida L.G."/>
            <person name="Stoco P.H."/>
            <person name="Gerber A.L."/>
            <person name="Talavera-Lopez C."/>
            <person name="Lima O.C."/>
            <person name="Andersson B."/>
            <person name="de Vasconcelos A.T."/>
        </authorList>
    </citation>
    <scope>NUCLEOTIDE SEQUENCE [LARGE SCALE GENOMIC DNA]</scope>
    <source>
        <strain evidence="2 3">Dm28c</strain>
    </source>
</reference>
<feature type="compositionally biased region" description="Polar residues" evidence="1">
    <location>
        <begin position="104"/>
        <end position="114"/>
    </location>
</feature>
<evidence type="ECO:0000313" key="3">
    <source>
        <dbReference type="Proteomes" id="UP000017861"/>
    </source>
</evidence>
<dbReference type="EMBL" id="AYLP01000413">
    <property type="protein sequence ID" value="ESS60712.1"/>
    <property type="molecule type" value="Genomic_DNA"/>
</dbReference>